<dbReference type="GO" id="GO:0032196">
    <property type="term" value="P:transposition"/>
    <property type="evidence" value="ECO:0007669"/>
    <property type="project" value="TreeGrafter"/>
</dbReference>
<dbReference type="EMBL" id="JACDUR010000012">
    <property type="protein sequence ID" value="MBA2897575.1"/>
    <property type="molecule type" value="Genomic_DNA"/>
</dbReference>
<dbReference type="PANTHER" id="PTHR10948">
    <property type="entry name" value="TRANSPOSASE"/>
    <property type="match status" value="1"/>
</dbReference>
<evidence type="ECO:0000259" key="2">
    <source>
        <dbReference type="SMART" id="SM00418"/>
    </source>
</evidence>
<keyword evidence="4" id="KW-1185">Reference proteome</keyword>
<dbReference type="GO" id="GO:0005829">
    <property type="term" value="C:cytosol"/>
    <property type="evidence" value="ECO:0007669"/>
    <property type="project" value="TreeGrafter"/>
</dbReference>
<reference evidence="3 4" key="1">
    <citation type="submission" date="2020-07" db="EMBL/GenBank/DDBJ databases">
        <title>Genomic Encyclopedia of Type Strains, Phase IV (KMG-IV): sequencing the most valuable type-strain genomes for metagenomic binning, comparative biology and taxonomic classification.</title>
        <authorList>
            <person name="Goeker M."/>
        </authorList>
    </citation>
    <scope>NUCLEOTIDE SEQUENCE [LARGE SCALE GENOMIC DNA]</scope>
    <source>
        <strain evidence="3 4">DSM 45533</strain>
    </source>
</reference>
<dbReference type="SMART" id="SM00418">
    <property type="entry name" value="HTH_ARSR"/>
    <property type="match status" value="1"/>
</dbReference>
<keyword evidence="3" id="KW-0238">DNA-binding</keyword>
<dbReference type="Pfam" id="PF12802">
    <property type="entry name" value="MarR_2"/>
    <property type="match status" value="1"/>
</dbReference>
<dbReference type="GO" id="GO:0003700">
    <property type="term" value="F:DNA-binding transcription factor activity"/>
    <property type="evidence" value="ECO:0007669"/>
    <property type="project" value="InterPro"/>
</dbReference>
<dbReference type="Pfam" id="PF13936">
    <property type="entry name" value="HTH_38"/>
    <property type="match status" value="1"/>
</dbReference>
<dbReference type="Proteomes" id="UP000530928">
    <property type="component" value="Unassembled WGS sequence"/>
</dbReference>
<dbReference type="InterPro" id="IPR036388">
    <property type="entry name" value="WH-like_DNA-bd_sf"/>
</dbReference>
<dbReference type="Gene3D" id="1.10.10.10">
    <property type="entry name" value="Winged helix-like DNA-binding domain superfamily/Winged helix DNA-binding domain"/>
    <property type="match status" value="2"/>
</dbReference>
<dbReference type="InterPro" id="IPR036390">
    <property type="entry name" value="WH_DNA-bd_sf"/>
</dbReference>
<evidence type="ECO:0000256" key="1">
    <source>
        <dbReference type="SAM" id="MobiDB-lite"/>
    </source>
</evidence>
<dbReference type="InterPro" id="IPR001845">
    <property type="entry name" value="HTH_ArsR_DNA-bd_dom"/>
</dbReference>
<dbReference type="InterPro" id="IPR025246">
    <property type="entry name" value="IS30-like_HTH"/>
</dbReference>
<feature type="region of interest" description="Disordered" evidence="1">
    <location>
        <begin position="40"/>
        <end position="90"/>
    </location>
</feature>
<dbReference type="SUPFAM" id="SSF46785">
    <property type="entry name" value="Winged helix' DNA-binding domain"/>
    <property type="match status" value="1"/>
</dbReference>
<dbReference type="PANTHER" id="PTHR10948:SF23">
    <property type="entry name" value="TRANSPOSASE INSI FOR INSERTION SEQUENCE ELEMENT IS30A-RELATED"/>
    <property type="match status" value="1"/>
</dbReference>
<dbReference type="GO" id="GO:0003677">
    <property type="term" value="F:DNA binding"/>
    <property type="evidence" value="ECO:0007669"/>
    <property type="project" value="UniProtKB-KW"/>
</dbReference>
<dbReference type="RefSeq" id="WP_181616275.1">
    <property type="nucleotide sequence ID" value="NZ_BAABAM010000014.1"/>
</dbReference>
<sequence>MPGGRLTHQDRQLIAEGLAEGLTYTEIAARLGRPISTVTREVGRNGGADGYRADLAQRATQGRARRSRPTAGRGSDGVSGAAAPGRDREAVRELEEQFTEVMVGSGLPRMTARVLTSLYLTDSGSMTAAELAGRLEVSPASISKAIGELEQQRLVRRERDPRRRRDRYIIDATAWFGAWMSSARQNAVLADFAERGAAILGATTPAGARLQDMSGFFDTVGRAMIEAAERWRDDYLASRPPGE</sequence>
<dbReference type="InterPro" id="IPR000835">
    <property type="entry name" value="HTH_MarR-typ"/>
</dbReference>
<comment type="caution">
    <text evidence="3">The sequence shown here is derived from an EMBL/GenBank/DDBJ whole genome shotgun (WGS) entry which is preliminary data.</text>
</comment>
<protein>
    <submittedName>
        <fullName evidence="3">DNA-binding transcriptional ArsR family regulator</fullName>
    </submittedName>
</protein>
<proteinExistence type="predicted"/>
<dbReference type="AlphaFoldDB" id="A0A7W0CUT0"/>
<dbReference type="InterPro" id="IPR051917">
    <property type="entry name" value="Transposase-Integrase"/>
</dbReference>
<dbReference type="GO" id="GO:0004803">
    <property type="term" value="F:transposase activity"/>
    <property type="evidence" value="ECO:0007669"/>
    <property type="project" value="TreeGrafter"/>
</dbReference>
<organism evidence="3 4">
    <name type="scientific">Nonomuraea soli</name>
    <dbReference type="NCBI Taxonomy" id="1032476"/>
    <lineage>
        <taxon>Bacteria</taxon>
        <taxon>Bacillati</taxon>
        <taxon>Actinomycetota</taxon>
        <taxon>Actinomycetes</taxon>
        <taxon>Streptosporangiales</taxon>
        <taxon>Streptosporangiaceae</taxon>
        <taxon>Nonomuraea</taxon>
    </lineage>
</organism>
<gene>
    <name evidence="3" type="ORF">HNR30_008977</name>
</gene>
<evidence type="ECO:0000313" key="4">
    <source>
        <dbReference type="Proteomes" id="UP000530928"/>
    </source>
</evidence>
<evidence type="ECO:0000313" key="3">
    <source>
        <dbReference type="EMBL" id="MBA2897575.1"/>
    </source>
</evidence>
<name>A0A7W0CUT0_9ACTN</name>
<accession>A0A7W0CUT0</accession>
<feature type="domain" description="HTH arsR-type" evidence="2">
    <location>
        <begin position="102"/>
        <end position="185"/>
    </location>
</feature>